<dbReference type="InterPro" id="IPR050090">
    <property type="entry name" value="Tyrosine_recombinase_XerCD"/>
</dbReference>
<dbReference type="AlphaFoldDB" id="A0A9D2E9E0"/>
<organism evidence="5 6">
    <name type="scientific">Candidatus Bacteroides merdigallinarum</name>
    <dbReference type="NCBI Taxonomy" id="2838473"/>
    <lineage>
        <taxon>Bacteria</taxon>
        <taxon>Pseudomonadati</taxon>
        <taxon>Bacteroidota</taxon>
        <taxon>Bacteroidia</taxon>
        <taxon>Bacteroidales</taxon>
        <taxon>Bacteroidaceae</taxon>
        <taxon>Bacteroides</taxon>
    </lineage>
</organism>
<sequence length="378" mass="43334">MARTKKSESVPVRIRFKELENGNKSIYLDIYYEKKRRYEFLKLYLVPETSAEARAQNEHTLKAANAIKSQRIIDITNKRPQKDFSDKAKVLLTDWLQVYSEKKTKDGKTSVEKVVHSTIMQLERYAPKAMLCDVDKSFLEGFIQHMTETKSRRTNRPFGKKTISNLLACIIAALGVAVEEGVLSFNPAEALDRKAIQGEKKKREYLTIDEVRRLIDTPCTKEDVKKAFLFSCFCGLRISDVRALLWKDVIYDSDKVHLELRQKKTEALLYLPLNNQAQRFLPVNKGNAEECVFSLPGQTAISKTLDKWAKDAGIDKKVCYHMSRHTFATMELTMGADLYTTSLLMGHSNVQITQIYAKIIDVKKEQAVMMIDALFDEP</sequence>
<dbReference type="PROSITE" id="PS51898">
    <property type="entry name" value="TYR_RECOMBINASE"/>
    <property type="match status" value="1"/>
</dbReference>
<dbReference type="PANTHER" id="PTHR30349:SF64">
    <property type="entry name" value="PROPHAGE INTEGRASE INTD-RELATED"/>
    <property type="match status" value="1"/>
</dbReference>
<comment type="caution">
    <text evidence="5">The sequence shown here is derived from an EMBL/GenBank/DDBJ whole genome shotgun (WGS) entry which is preliminary data.</text>
</comment>
<dbReference type="EMBL" id="DXBX01000049">
    <property type="protein sequence ID" value="HIZ33165.1"/>
    <property type="molecule type" value="Genomic_DNA"/>
</dbReference>
<dbReference type="GO" id="GO:0015074">
    <property type="term" value="P:DNA integration"/>
    <property type="evidence" value="ECO:0007669"/>
    <property type="project" value="InterPro"/>
</dbReference>
<dbReference type="GO" id="GO:0006310">
    <property type="term" value="P:DNA recombination"/>
    <property type="evidence" value="ECO:0007669"/>
    <property type="project" value="UniProtKB-KW"/>
</dbReference>
<evidence type="ECO:0000313" key="5">
    <source>
        <dbReference type="EMBL" id="HIZ33165.1"/>
    </source>
</evidence>
<dbReference type="InterPro" id="IPR025269">
    <property type="entry name" value="SAM-like_dom"/>
</dbReference>
<feature type="domain" description="Tyr recombinase" evidence="4">
    <location>
        <begin position="201"/>
        <end position="370"/>
    </location>
</feature>
<protein>
    <submittedName>
        <fullName evidence="5">Site-specific integrase</fullName>
    </submittedName>
</protein>
<dbReference type="InterPro" id="IPR011010">
    <property type="entry name" value="DNA_brk_join_enz"/>
</dbReference>
<dbReference type="Gene3D" id="1.10.150.130">
    <property type="match status" value="1"/>
</dbReference>
<dbReference type="InterPro" id="IPR002104">
    <property type="entry name" value="Integrase_catalytic"/>
</dbReference>
<dbReference type="Pfam" id="PF17293">
    <property type="entry name" value="Arm-DNA-bind_5"/>
    <property type="match status" value="1"/>
</dbReference>
<dbReference type="GO" id="GO:0003677">
    <property type="term" value="F:DNA binding"/>
    <property type="evidence" value="ECO:0007669"/>
    <property type="project" value="UniProtKB-KW"/>
</dbReference>
<evidence type="ECO:0000256" key="3">
    <source>
        <dbReference type="ARBA" id="ARBA00023172"/>
    </source>
</evidence>
<reference evidence="5" key="2">
    <citation type="submission" date="2021-04" db="EMBL/GenBank/DDBJ databases">
        <authorList>
            <person name="Gilroy R."/>
        </authorList>
    </citation>
    <scope>NUCLEOTIDE SEQUENCE</scope>
    <source>
        <strain evidence="5">ChiHjej9B8-1298</strain>
    </source>
</reference>
<dbReference type="InterPro" id="IPR010998">
    <property type="entry name" value="Integrase_recombinase_N"/>
</dbReference>
<keyword evidence="3" id="KW-0233">DNA recombination</keyword>
<gene>
    <name evidence="5" type="ORF">H9814_06430</name>
</gene>
<keyword evidence="2" id="KW-0238">DNA-binding</keyword>
<dbReference type="Gene3D" id="1.10.443.10">
    <property type="entry name" value="Intergrase catalytic core"/>
    <property type="match status" value="1"/>
</dbReference>
<name>A0A9D2E9E0_9BACE</name>
<dbReference type="CDD" id="cd01185">
    <property type="entry name" value="INTN1_C_like"/>
    <property type="match status" value="1"/>
</dbReference>
<evidence type="ECO:0000259" key="4">
    <source>
        <dbReference type="PROSITE" id="PS51898"/>
    </source>
</evidence>
<evidence type="ECO:0000256" key="1">
    <source>
        <dbReference type="ARBA" id="ARBA00008857"/>
    </source>
</evidence>
<dbReference type="PANTHER" id="PTHR30349">
    <property type="entry name" value="PHAGE INTEGRASE-RELATED"/>
    <property type="match status" value="1"/>
</dbReference>
<dbReference type="Proteomes" id="UP000824028">
    <property type="component" value="Unassembled WGS sequence"/>
</dbReference>
<dbReference type="InterPro" id="IPR013762">
    <property type="entry name" value="Integrase-like_cat_sf"/>
</dbReference>
<evidence type="ECO:0000256" key="2">
    <source>
        <dbReference type="ARBA" id="ARBA00023125"/>
    </source>
</evidence>
<dbReference type="Pfam" id="PF00589">
    <property type="entry name" value="Phage_integrase"/>
    <property type="match status" value="1"/>
</dbReference>
<dbReference type="InterPro" id="IPR035386">
    <property type="entry name" value="Arm-DNA-bind_5"/>
</dbReference>
<evidence type="ECO:0000313" key="6">
    <source>
        <dbReference type="Proteomes" id="UP000824028"/>
    </source>
</evidence>
<reference evidence="5" key="1">
    <citation type="journal article" date="2021" name="PeerJ">
        <title>Extensive microbial diversity within the chicken gut microbiome revealed by metagenomics and culture.</title>
        <authorList>
            <person name="Gilroy R."/>
            <person name="Ravi A."/>
            <person name="Getino M."/>
            <person name="Pursley I."/>
            <person name="Horton D.L."/>
            <person name="Alikhan N.F."/>
            <person name="Baker D."/>
            <person name="Gharbi K."/>
            <person name="Hall N."/>
            <person name="Watson M."/>
            <person name="Adriaenssens E.M."/>
            <person name="Foster-Nyarko E."/>
            <person name="Jarju S."/>
            <person name="Secka A."/>
            <person name="Antonio M."/>
            <person name="Oren A."/>
            <person name="Chaudhuri R.R."/>
            <person name="La Ragione R."/>
            <person name="Hildebrand F."/>
            <person name="Pallen M.J."/>
        </authorList>
    </citation>
    <scope>NUCLEOTIDE SEQUENCE</scope>
    <source>
        <strain evidence="5">ChiHjej9B8-1298</strain>
    </source>
</reference>
<comment type="similarity">
    <text evidence="1">Belongs to the 'phage' integrase family.</text>
</comment>
<proteinExistence type="inferred from homology"/>
<dbReference type="Pfam" id="PF13102">
    <property type="entry name" value="Phage_int_SAM_5"/>
    <property type="match status" value="1"/>
</dbReference>
<dbReference type="SUPFAM" id="SSF56349">
    <property type="entry name" value="DNA breaking-rejoining enzymes"/>
    <property type="match status" value="1"/>
</dbReference>
<accession>A0A9D2E9E0</accession>